<keyword evidence="1" id="KW-0732">Signal</keyword>
<sequence>MRPSHNYSTTGVLFATLVLADSVVAGSGASSFLIFKRHASPEDASRLSFLKPATDSSSQEPPFSQQSHKEFLSSAGRLLPIEINENAPAYRSARLRNATVETDDMSQVDVRVYVDNERCERSWTIAGYDIACDSIPRPTRTSEYADRPRSGLEELGGLDVESVMYRVPVETRAPANSEYKEDGHREPALERKVITASGNRVIVGGRASRDTRFRRGPRPTSASEFHAHENSLVQYDNLGSMATVAPQSLSNKHDHSRPRAPRITSSPLANSHLDILHTYDGIDETAIIFDKDSVVLMKVYNIIESVSDTLDDRISESGLAEKLRELPALWEHYSKQAHAYLKSPISQSLSPVRSVTMLAPWTSARLLLVEWIDRHPAAIMLLGLLLIMCLL</sequence>
<evidence type="ECO:0000313" key="3">
    <source>
        <dbReference type="Proteomes" id="UP001217417"/>
    </source>
</evidence>
<name>A0AAD7VTG4_9ASCO</name>
<evidence type="ECO:0000313" key="2">
    <source>
        <dbReference type="EMBL" id="KAJ8101438.1"/>
    </source>
</evidence>
<dbReference type="RefSeq" id="XP_056044888.1">
    <property type="nucleotide sequence ID" value="XM_056191830.1"/>
</dbReference>
<reference evidence="2" key="1">
    <citation type="submission" date="2023-03" db="EMBL/GenBank/DDBJ databases">
        <title>Near-Complete genome sequence of Lipomyces tetrasporous NRRL Y-64009, an oleaginous yeast capable of growing on lignocellulosic hydrolysates.</title>
        <authorList>
            <consortium name="Lawrence Berkeley National Laboratory"/>
            <person name="Jagtap S.S."/>
            <person name="Liu J.-J."/>
            <person name="Walukiewicz H.E."/>
            <person name="Pangilinan J."/>
            <person name="Lipzen A."/>
            <person name="Ahrendt S."/>
            <person name="Koriabine M."/>
            <person name="Cobaugh K."/>
            <person name="Salamov A."/>
            <person name="Yoshinaga Y."/>
            <person name="Ng V."/>
            <person name="Daum C."/>
            <person name="Grigoriev I.V."/>
            <person name="Slininger P.J."/>
            <person name="Dien B.S."/>
            <person name="Jin Y.-S."/>
            <person name="Rao C.V."/>
        </authorList>
    </citation>
    <scope>NUCLEOTIDE SEQUENCE</scope>
    <source>
        <strain evidence="2">NRRL Y-64009</strain>
    </source>
</reference>
<evidence type="ECO:0000256" key="1">
    <source>
        <dbReference type="SAM" id="SignalP"/>
    </source>
</evidence>
<organism evidence="2 3">
    <name type="scientific">Lipomyces tetrasporus</name>
    <dbReference type="NCBI Taxonomy" id="54092"/>
    <lineage>
        <taxon>Eukaryota</taxon>
        <taxon>Fungi</taxon>
        <taxon>Dikarya</taxon>
        <taxon>Ascomycota</taxon>
        <taxon>Saccharomycotina</taxon>
        <taxon>Lipomycetes</taxon>
        <taxon>Lipomycetales</taxon>
        <taxon>Lipomycetaceae</taxon>
        <taxon>Lipomyces</taxon>
    </lineage>
</organism>
<keyword evidence="3" id="KW-1185">Reference proteome</keyword>
<dbReference type="AlphaFoldDB" id="A0AAD7VTG4"/>
<dbReference type="EMBL" id="JARPMG010000004">
    <property type="protein sequence ID" value="KAJ8101438.1"/>
    <property type="molecule type" value="Genomic_DNA"/>
</dbReference>
<dbReference type="GeneID" id="80886996"/>
<protein>
    <submittedName>
        <fullName evidence="2">Uncharacterized protein</fullName>
    </submittedName>
</protein>
<gene>
    <name evidence="2" type="ORF">POJ06DRAFT_96926</name>
</gene>
<comment type="caution">
    <text evidence="2">The sequence shown here is derived from an EMBL/GenBank/DDBJ whole genome shotgun (WGS) entry which is preliminary data.</text>
</comment>
<feature type="signal peptide" evidence="1">
    <location>
        <begin position="1"/>
        <end position="25"/>
    </location>
</feature>
<accession>A0AAD7VTG4</accession>
<feature type="chain" id="PRO_5042253404" evidence="1">
    <location>
        <begin position="26"/>
        <end position="391"/>
    </location>
</feature>
<proteinExistence type="predicted"/>
<dbReference type="Proteomes" id="UP001217417">
    <property type="component" value="Unassembled WGS sequence"/>
</dbReference>